<gene>
    <name evidence="2" type="ORF">HAX54_014143</name>
</gene>
<comment type="caution">
    <text evidence="2">The sequence shown here is derived from an EMBL/GenBank/DDBJ whole genome shotgun (WGS) entry which is preliminary data.</text>
</comment>
<feature type="chain" id="PRO_5046309037" evidence="1">
    <location>
        <begin position="20"/>
        <end position="137"/>
    </location>
</feature>
<accession>A0ABS8TMK9</accession>
<evidence type="ECO:0000313" key="2">
    <source>
        <dbReference type="EMBL" id="MCD7472781.1"/>
    </source>
</evidence>
<dbReference type="Proteomes" id="UP000823775">
    <property type="component" value="Unassembled WGS sequence"/>
</dbReference>
<keyword evidence="3" id="KW-1185">Reference proteome</keyword>
<evidence type="ECO:0000313" key="3">
    <source>
        <dbReference type="Proteomes" id="UP000823775"/>
    </source>
</evidence>
<protein>
    <submittedName>
        <fullName evidence="2">Uncharacterized protein</fullName>
    </submittedName>
</protein>
<dbReference type="EMBL" id="JACEIK010001873">
    <property type="protein sequence ID" value="MCD7472781.1"/>
    <property type="molecule type" value="Genomic_DNA"/>
</dbReference>
<organism evidence="2 3">
    <name type="scientific">Datura stramonium</name>
    <name type="common">Jimsonweed</name>
    <name type="synonym">Common thornapple</name>
    <dbReference type="NCBI Taxonomy" id="4076"/>
    <lineage>
        <taxon>Eukaryota</taxon>
        <taxon>Viridiplantae</taxon>
        <taxon>Streptophyta</taxon>
        <taxon>Embryophyta</taxon>
        <taxon>Tracheophyta</taxon>
        <taxon>Spermatophyta</taxon>
        <taxon>Magnoliopsida</taxon>
        <taxon>eudicotyledons</taxon>
        <taxon>Gunneridae</taxon>
        <taxon>Pentapetalae</taxon>
        <taxon>asterids</taxon>
        <taxon>lamiids</taxon>
        <taxon>Solanales</taxon>
        <taxon>Solanaceae</taxon>
        <taxon>Solanoideae</taxon>
        <taxon>Datureae</taxon>
        <taxon>Datura</taxon>
    </lineage>
</organism>
<sequence>MVLVSWITTLSLYSYGAFATGGCDGYVNVCDGNNSYQHPKYPSNLEHCRFAEMVHSWLSKLASSYTFEEGKKPVNEVKVKPKPKVLPSPDPRSSILDLSSGELVIIYSKQKKTLATSYASLNSRTPFSGLEIPVEIL</sequence>
<evidence type="ECO:0000256" key="1">
    <source>
        <dbReference type="SAM" id="SignalP"/>
    </source>
</evidence>
<keyword evidence="1" id="KW-0732">Signal</keyword>
<proteinExistence type="predicted"/>
<feature type="signal peptide" evidence="1">
    <location>
        <begin position="1"/>
        <end position="19"/>
    </location>
</feature>
<reference evidence="2 3" key="1">
    <citation type="journal article" date="2021" name="BMC Genomics">
        <title>Datura genome reveals duplications of psychoactive alkaloid biosynthetic genes and high mutation rate following tissue culture.</title>
        <authorList>
            <person name="Rajewski A."/>
            <person name="Carter-House D."/>
            <person name="Stajich J."/>
            <person name="Litt A."/>
        </authorList>
    </citation>
    <scope>NUCLEOTIDE SEQUENCE [LARGE SCALE GENOMIC DNA]</scope>
    <source>
        <strain evidence="2">AR-01</strain>
    </source>
</reference>
<name>A0ABS8TMK9_DATST</name>